<sequence>MPDLHWLNSRSDVLLSRGSPRLFYERSEGVFMCKGMQQSYINAGSLFFFSSHVSPSFKADVLDCSLYSQLAASARHEKFAEPVEWRQTYFNALSRFRCNIVYREVQNAPLEYTGSLWDYLKEKLIRRVPLPLIERAECISKRFMDGTEDEATTALLKQQTTHCLPVLAPSESTTEPDVPGQQDCSVILQLAFVDVEPVVNLFIISFKSTTPAGELPLAHLFAELGGVKSLEIAHVSAELDEHGFGYFRKDLVARLGARRDELIVGLGEDES</sequence>
<organism evidence="1 2">
    <name type="scientific">Pseudomonas lijiangensis</name>
    <dbReference type="NCBI Taxonomy" id="2995658"/>
    <lineage>
        <taxon>Bacteria</taxon>
        <taxon>Pseudomonadati</taxon>
        <taxon>Pseudomonadota</taxon>
        <taxon>Gammaproteobacteria</taxon>
        <taxon>Pseudomonadales</taxon>
        <taxon>Pseudomonadaceae</taxon>
        <taxon>Pseudomonas</taxon>
    </lineage>
</organism>
<dbReference type="EMBL" id="CP076668">
    <property type="protein sequence ID" value="QWU82716.1"/>
    <property type="molecule type" value="Genomic_DNA"/>
</dbReference>
<proteinExistence type="predicted"/>
<evidence type="ECO:0000313" key="1">
    <source>
        <dbReference type="EMBL" id="QWU82716.1"/>
    </source>
</evidence>
<evidence type="ECO:0000313" key="2">
    <source>
        <dbReference type="Proteomes" id="UP000683401"/>
    </source>
</evidence>
<keyword evidence="2" id="KW-1185">Reference proteome</keyword>
<accession>A0ABX8HQ39</accession>
<dbReference type="RefSeq" id="WP_216704201.1">
    <property type="nucleotide sequence ID" value="NZ_CP076668.1"/>
</dbReference>
<protein>
    <submittedName>
        <fullName evidence="1">Uncharacterized protein</fullName>
    </submittedName>
</protein>
<gene>
    <name evidence="1" type="ORF">KQP88_22410</name>
</gene>
<dbReference type="Proteomes" id="UP000683401">
    <property type="component" value="Chromosome"/>
</dbReference>
<name>A0ABX8HQ39_9PSED</name>
<reference evidence="2" key="1">
    <citation type="submission" date="2021-06" db="EMBL/GenBank/DDBJ databases">
        <title>Identification of Pseudomonas cichorii causing bacterial leaf black spot of flue-cured tobacco, a new disease in China.</title>
        <authorList>
            <person name="Lu C.-H."/>
        </authorList>
    </citation>
    <scope>NUCLEOTIDE SEQUENCE [LARGE SCALE GENOMIC DNA]</scope>
    <source>
        <strain evidence="2">LJ2</strain>
    </source>
</reference>